<organism evidence="1 2">
    <name type="scientific">Candidatus Nitrosymbiomonas proteolyticus</name>
    <dbReference type="NCBI Taxonomy" id="2608984"/>
    <lineage>
        <taxon>Bacteria</taxon>
        <taxon>Bacillati</taxon>
        <taxon>Armatimonadota</taxon>
        <taxon>Armatimonadota incertae sedis</taxon>
        <taxon>Candidatus Nitrosymbiomonas</taxon>
    </lineage>
</organism>
<sequence>MTVQLGDLDFSGVAPLEEWTAPGGECLFAAMVRPDPEKRPADFKVVYFGESANLSSTDQLRENPKFRCWVSESGSLSNLFIGTIAVPGVDEDTRKRWVRGLCDQYHPICNW</sequence>
<evidence type="ECO:0000313" key="2">
    <source>
        <dbReference type="Proteomes" id="UP000662873"/>
    </source>
</evidence>
<accession>A0A809RCY9</accession>
<reference evidence="1" key="1">
    <citation type="journal article" name="DNA Res.">
        <title>The physiological potential of anammox bacteria as revealed by their core genome structure.</title>
        <authorList>
            <person name="Okubo T."/>
            <person name="Toyoda A."/>
            <person name="Fukuhara K."/>
            <person name="Uchiyama I."/>
            <person name="Harigaya Y."/>
            <person name="Kuroiwa M."/>
            <person name="Suzuki T."/>
            <person name="Murakami Y."/>
            <person name="Suwa Y."/>
            <person name="Takami H."/>
        </authorList>
    </citation>
    <scope>NUCLEOTIDE SEQUENCE</scope>
    <source>
        <strain evidence="1">317325-2</strain>
    </source>
</reference>
<gene>
    <name evidence="1" type="ORF">NPRO_21030</name>
</gene>
<evidence type="ECO:0000313" key="1">
    <source>
        <dbReference type="EMBL" id="BBO24508.1"/>
    </source>
</evidence>
<dbReference type="AlphaFoldDB" id="A0A809RCY9"/>
<dbReference type="KEGG" id="npy:NPRO_21030"/>
<dbReference type="EMBL" id="AP021858">
    <property type="protein sequence ID" value="BBO24508.1"/>
    <property type="molecule type" value="Genomic_DNA"/>
</dbReference>
<protein>
    <submittedName>
        <fullName evidence="1">Uncharacterized protein</fullName>
    </submittedName>
</protein>
<name>A0A809RCY9_9BACT</name>
<proteinExistence type="predicted"/>
<dbReference type="Proteomes" id="UP000662873">
    <property type="component" value="Chromosome"/>
</dbReference>